<keyword evidence="1" id="KW-0456">Lyase</keyword>
<dbReference type="EMBL" id="CP051680">
    <property type="protein sequence ID" value="QJD82082.1"/>
    <property type="molecule type" value="Genomic_DNA"/>
</dbReference>
<dbReference type="GO" id="GO:0016787">
    <property type="term" value="F:hydrolase activity"/>
    <property type="evidence" value="ECO:0007669"/>
    <property type="project" value="UniProtKB-KW"/>
</dbReference>
<dbReference type="GO" id="GO:0016829">
    <property type="term" value="F:lyase activity"/>
    <property type="evidence" value="ECO:0007669"/>
    <property type="project" value="UniProtKB-KW"/>
</dbReference>
<dbReference type="SMART" id="SM00858">
    <property type="entry name" value="SAF"/>
    <property type="match status" value="1"/>
</dbReference>
<dbReference type="Pfam" id="PF08666">
    <property type="entry name" value="SAF"/>
    <property type="match status" value="1"/>
</dbReference>
<dbReference type="InterPro" id="IPR052172">
    <property type="entry name" value="UxaA_altronate/galactarate_dh"/>
</dbReference>
<evidence type="ECO:0000313" key="3">
    <source>
        <dbReference type="EMBL" id="QJD82082.1"/>
    </source>
</evidence>
<dbReference type="KEGG" id="cheb:HH215_02070"/>
<reference evidence="3 4" key="1">
    <citation type="submission" date="2020-04" db="EMBL/GenBank/DDBJ databases">
        <title>Genome sequencing of novel species.</title>
        <authorList>
            <person name="Heo J."/>
            <person name="Kim S.-J."/>
            <person name="Kim J.-S."/>
            <person name="Hong S.-B."/>
            <person name="Kwon S.-W."/>
        </authorList>
    </citation>
    <scope>NUCLEOTIDE SEQUENCE [LARGE SCALE GENOMIC DNA]</scope>
    <source>
        <strain evidence="3 4">MFER-1</strain>
    </source>
</reference>
<organism evidence="3 4">
    <name type="scientific">Cohnella herbarum</name>
    <dbReference type="NCBI Taxonomy" id="2728023"/>
    <lineage>
        <taxon>Bacteria</taxon>
        <taxon>Bacillati</taxon>
        <taxon>Bacillota</taxon>
        <taxon>Bacilli</taxon>
        <taxon>Bacillales</taxon>
        <taxon>Paenibacillaceae</taxon>
        <taxon>Cohnella</taxon>
    </lineage>
</organism>
<gene>
    <name evidence="3" type="ORF">HH215_02070</name>
</gene>
<proteinExistence type="predicted"/>
<dbReference type="PANTHER" id="PTHR30536:SF5">
    <property type="entry name" value="ALTRONATE DEHYDRATASE"/>
    <property type="match status" value="1"/>
</dbReference>
<dbReference type="InterPro" id="IPR044144">
    <property type="entry name" value="SAF_UxaA/GarD"/>
</dbReference>
<evidence type="ECO:0000313" key="4">
    <source>
        <dbReference type="Proteomes" id="UP000502248"/>
    </source>
</evidence>
<dbReference type="Proteomes" id="UP000502248">
    <property type="component" value="Chromosome"/>
</dbReference>
<keyword evidence="3" id="KW-0378">Hydrolase</keyword>
<dbReference type="PANTHER" id="PTHR30536">
    <property type="entry name" value="ALTRONATE/GALACTARATE DEHYDRATASE"/>
    <property type="match status" value="1"/>
</dbReference>
<evidence type="ECO:0000256" key="1">
    <source>
        <dbReference type="ARBA" id="ARBA00023239"/>
    </source>
</evidence>
<feature type="domain" description="SAF" evidence="2">
    <location>
        <begin position="18"/>
        <end position="93"/>
    </location>
</feature>
<dbReference type="CDD" id="cd11613">
    <property type="entry name" value="SAF_AH_GD"/>
    <property type="match status" value="1"/>
</dbReference>
<keyword evidence="4" id="KW-1185">Reference proteome</keyword>
<dbReference type="Gene3D" id="2.30.130.110">
    <property type="match status" value="1"/>
</dbReference>
<dbReference type="AlphaFoldDB" id="A0A7Z2VFB7"/>
<sequence>MAHEIAPKSDAIVMNERDHVATALRDLEAGETVSFSVGLENRTVKLLETVAFGHKLAVSDIGEGEDVCKYGEVIGRTTMEIAAGSHVHVHNIEGLRGRGDQAGKGANE</sequence>
<protein>
    <submittedName>
        <fullName evidence="3">UxaA family hydrolase</fullName>
    </submittedName>
</protein>
<dbReference type="RefSeq" id="WP_169278387.1">
    <property type="nucleotide sequence ID" value="NZ_CP051680.1"/>
</dbReference>
<name>A0A7Z2VFB7_9BACL</name>
<evidence type="ECO:0000259" key="2">
    <source>
        <dbReference type="SMART" id="SM00858"/>
    </source>
</evidence>
<dbReference type="GO" id="GO:0019698">
    <property type="term" value="P:D-galacturonate catabolic process"/>
    <property type="evidence" value="ECO:0007669"/>
    <property type="project" value="TreeGrafter"/>
</dbReference>
<accession>A0A7Z2VFB7</accession>
<dbReference type="InterPro" id="IPR013974">
    <property type="entry name" value="SAF"/>
</dbReference>